<reference evidence="2 3" key="1">
    <citation type="submission" date="2021-02" db="EMBL/GenBank/DDBJ databases">
        <title>Alicyclobacillus curvatus sp. nov. and Alicyclobacillus mengziensis sp. nov., two acidophilic bacteria isolated from acid mine drainage.</title>
        <authorList>
            <person name="Huang Y."/>
        </authorList>
    </citation>
    <scope>NUCLEOTIDE SEQUENCE [LARGE SCALE GENOMIC DNA]</scope>
    <source>
        <strain evidence="2 3">S30H14</strain>
    </source>
</reference>
<protein>
    <submittedName>
        <fullName evidence="2">Uncharacterized protein</fullName>
    </submittedName>
</protein>
<feature type="transmembrane region" description="Helical" evidence="1">
    <location>
        <begin position="216"/>
        <end position="235"/>
    </location>
</feature>
<accession>A0A9X7Z8M3</accession>
<keyword evidence="1" id="KW-0812">Transmembrane</keyword>
<name>A0A9X7Z8M3_9BACL</name>
<feature type="transmembrane region" description="Helical" evidence="1">
    <location>
        <begin position="115"/>
        <end position="141"/>
    </location>
</feature>
<proteinExistence type="predicted"/>
<dbReference type="AlphaFoldDB" id="A0A9X7Z8M3"/>
<feature type="transmembrane region" description="Helical" evidence="1">
    <location>
        <begin position="153"/>
        <end position="173"/>
    </location>
</feature>
<evidence type="ECO:0000256" key="1">
    <source>
        <dbReference type="SAM" id="Phobius"/>
    </source>
</evidence>
<gene>
    <name evidence="2" type="ORF">JZ786_05695</name>
</gene>
<sequence>MMTSPIQSYLEQVMRRSGLTKREKAEWIEEMSSHLSDEIGNIISVGHDEQEATKMALEKFGQPAVIRRKIAKETFGLSIRMIYALFSLFLIWLFLDLYIVHSQFPGGWFKRYPDTWGYVSSFISAVPNSPSLMLALCVSMLLMFKTRCLKDRLSILFTLMVFGMIWVLMRLPLSFSANQFLFGMRDLTIREPWVVMISVGFMVWGLLLYFWTRNSWVSITPILVSVATGLWEPFMYSSSHWITLIQMVILIAIRCIPIVMLLAIFRVVDKCSHRSVSTS</sequence>
<dbReference type="EMBL" id="CP071182">
    <property type="protein sequence ID" value="QSO48483.1"/>
    <property type="molecule type" value="Genomic_DNA"/>
</dbReference>
<evidence type="ECO:0000313" key="2">
    <source>
        <dbReference type="EMBL" id="QSO48483.1"/>
    </source>
</evidence>
<feature type="transmembrane region" description="Helical" evidence="1">
    <location>
        <begin position="241"/>
        <end position="265"/>
    </location>
</feature>
<keyword evidence="3" id="KW-1185">Reference proteome</keyword>
<dbReference type="Proteomes" id="UP000663505">
    <property type="component" value="Chromosome"/>
</dbReference>
<evidence type="ECO:0000313" key="3">
    <source>
        <dbReference type="Proteomes" id="UP000663505"/>
    </source>
</evidence>
<feature type="transmembrane region" description="Helical" evidence="1">
    <location>
        <begin position="193"/>
        <end position="211"/>
    </location>
</feature>
<dbReference type="KEGG" id="afx:JZ786_05695"/>
<organism evidence="2 3">
    <name type="scientific">Alicyclobacillus mengziensis</name>
    <dbReference type="NCBI Taxonomy" id="2931921"/>
    <lineage>
        <taxon>Bacteria</taxon>
        <taxon>Bacillati</taxon>
        <taxon>Bacillota</taxon>
        <taxon>Bacilli</taxon>
        <taxon>Bacillales</taxon>
        <taxon>Alicyclobacillaceae</taxon>
        <taxon>Alicyclobacillus</taxon>
    </lineage>
</organism>
<keyword evidence="1" id="KW-1133">Transmembrane helix</keyword>
<feature type="transmembrane region" description="Helical" evidence="1">
    <location>
        <begin position="77"/>
        <end position="95"/>
    </location>
</feature>
<dbReference type="NCBIfam" id="NF038403">
    <property type="entry name" value="perm_prefix_1"/>
    <property type="match status" value="1"/>
</dbReference>
<dbReference type="InterPro" id="IPR047928">
    <property type="entry name" value="Perm_prefix_1"/>
</dbReference>
<keyword evidence="1" id="KW-0472">Membrane</keyword>
<dbReference type="RefSeq" id="WP_206657818.1">
    <property type="nucleotide sequence ID" value="NZ_CP071182.1"/>
</dbReference>